<organism evidence="3 4">
    <name type="scientific">Ideonella dechloratans</name>
    <dbReference type="NCBI Taxonomy" id="36863"/>
    <lineage>
        <taxon>Bacteria</taxon>
        <taxon>Pseudomonadati</taxon>
        <taxon>Pseudomonadota</taxon>
        <taxon>Betaproteobacteria</taxon>
        <taxon>Burkholderiales</taxon>
        <taxon>Sphaerotilaceae</taxon>
        <taxon>Ideonella</taxon>
    </lineage>
</organism>
<dbReference type="CDD" id="cd01048">
    <property type="entry name" value="Ferritin_like_AB2"/>
    <property type="match status" value="1"/>
</dbReference>
<dbReference type="Gene3D" id="1.20.1260.10">
    <property type="match status" value="1"/>
</dbReference>
<accession>A0A643F745</accession>
<proteinExistence type="predicted"/>
<evidence type="ECO:0000313" key="3">
    <source>
        <dbReference type="EMBL" id="KAB0574832.1"/>
    </source>
</evidence>
<gene>
    <name evidence="3" type="ORF">F7Q92_19190</name>
</gene>
<feature type="domain" description="DUF2202" evidence="2">
    <location>
        <begin position="81"/>
        <end position="198"/>
    </location>
</feature>
<dbReference type="InterPro" id="IPR012347">
    <property type="entry name" value="Ferritin-like"/>
</dbReference>
<comment type="caution">
    <text evidence="3">The sequence shown here is derived from an EMBL/GenBank/DDBJ whole genome shotgun (WGS) entry which is preliminary data.</text>
</comment>
<protein>
    <submittedName>
        <fullName evidence="3">DUF2202 domain-containing protein</fullName>
    </submittedName>
</protein>
<evidence type="ECO:0000259" key="2">
    <source>
        <dbReference type="Pfam" id="PF09968"/>
    </source>
</evidence>
<dbReference type="OrthoDB" id="9801086at2"/>
<dbReference type="Pfam" id="PF09968">
    <property type="entry name" value="DUF2202"/>
    <property type="match status" value="1"/>
</dbReference>
<reference evidence="3 4" key="1">
    <citation type="submission" date="2019-09" db="EMBL/GenBank/DDBJ databases">
        <title>Draft genome sequences of 48 bacterial type strains from the CCUG.</title>
        <authorList>
            <person name="Tunovic T."/>
            <person name="Pineiro-Iglesias B."/>
            <person name="Unosson C."/>
            <person name="Inganas E."/>
            <person name="Ohlen M."/>
            <person name="Cardew S."/>
            <person name="Jensie-Markopoulos S."/>
            <person name="Salva-Serra F."/>
            <person name="Jaen-Luchoro D."/>
            <person name="Karlsson R."/>
            <person name="Svensson-Stadler L."/>
            <person name="Chun J."/>
            <person name="Moore E."/>
        </authorList>
    </citation>
    <scope>NUCLEOTIDE SEQUENCE [LARGE SCALE GENOMIC DNA]</scope>
    <source>
        <strain evidence="3 4">CCUG 30977</strain>
    </source>
</reference>
<evidence type="ECO:0000313" key="4">
    <source>
        <dbReference type="Proteomes" id="UP000430120"/>
    </source>
</evidence>
<dbReference type="InterPro" id="IPR019243">
    <property type="entry name" value="DUF2202"/>
</dbReference>
<keyword evidence="4" id="KW-1185">Reference proteome</keyword>
<feature type="signal peptide" evidence="1">
    <location>
        <begin position="1"/>
        <end position="35"/>
    </location>
</feature>
<keyword evidence="1" id="KW-0732">Signal</keyword>
<dbReference type="Proteomes" id="UP000430120">
    <property type="component" value="Unassembled WGS sequence"/>
</dbReference>
<dbReference type="AlphaFoldDB" id="A0A643F745"/>
<name>A0A643F745_IDEDE</name>
<feature type="chain" id="PRO_5024885943" evidence="1">
    <location>
        <begin position="36"/>
        <end position="198"/>
    </location>
</feature>
<dbReference type="EMBL" id="VZPB01000070">
    <property type="protein sequence ID" value="KAB0574832.1"/>
    <property type="molecule type" value="Genomic_DNA"/>
</dbReference>
<sequence>MFVKHLSLPKASPRRRVTLGLAALGLASLTLGLTACGGSDSTPVDPIMTVSSDGASSIDLTALSAELATMPPSSLSDAEAASLAAMREEEQLAHDVYAASALLWTQQAIFANIADSEATHSAAVLTLLNRYSLPDPLAGLSTGQFATQSVQDLYDSLTATSAQSVIAALQVGAQIEEMDIRDITAQEAVVDNADILMV</sequence>
<evidence type="ECO:0000256" key="1">
    <source>
        <dbReference type="SAM" id="SignalP"/>
    </source>
</evidence>